<keyword evidence="6" id="KW-0393">Immunoglobulin domain</keyword>
<dbReference type="PROSITE" id="PS50835">
    <property type="entry name" value="IG_LIKE"/>
    <property type="match status" value="1"/>
</dbReference>
<feature type="domain" description="Ig-like" evidence="7">
    <location>
        <begin position="63"/>
        <end position="151"/>
    </location>
</feature>
<evidence type="ECO:0000313" key="8">
    <source>
        <dbReference type="Ensembl" id="ENSSLDP00000005711.1"/>
    </source>
</evidence>
<dbReference type="GeneTree" id="ENSGT00940000177886"/>
<keyword evidence="4" id="KW-0677">Repeat</keyword>
<proteinExistence type="predicted"/>
<keyword evidence="2" id="KW-0963">Cytoplasm</keyword>
<dbReference type="Ensembl" id="ENSSLDT00000005905.1">
    <property type="protein sequence ID" value="ENSSLDP00000005711.1"/>
    <property type="gene ID" value="ENSSLDG00000004562.1"/>
</dbReference>
<organism evidence="8 9">
    <name type="scientific">Seriola lalandi dorsalis</name>
    <dbReference type="NCBI Taxonomy" id="1841481"/>
    <lineage>
        <taxon>Eukaryota</taxon>
        <taxon>Metazoa</taxon>
        <taxon>Chordata</taxon>
        <taxon>Craniata</taxon>
        <taxon>Vertebrata</taxon>
        <taxon>Euteleostomi</taxon>
        <taxon>Actinopterygii</taxon>
        <taxon>Neopterygii</taxon>
        <taxon>Teleostei</taxon>
        <taxon>Neoteleostei</taxon>
        <taxon>Acanthomorphata</taxon>
        <taxon>Carangaria</taxon>
        <taxon>Carangiformes</taxon>
        <taxon>Carangidae</taxon>
        <taxon>Seriola</taxon>
    </lineage>
</organism>
<dbReference type="AlphaFoldDB" id="A0A3B4WMV1"/>
<evidence type="ECO:0000259" key="7">
    <source>
        <dbReference type="PROSITE" id="PS50835"/>
    </source>
</evidence>
<protein>
    <recommendedName>
        <fullName evidence="7">Ig-like domain-containing protein</fullName>
    </recommendedName>
</protein>
<dbReference type="InterPro" id="IPR013098">
    <property type="entry name" value="Ig_I-set"/>
</dbReference>
<keyword evidence="9" id="KW-1185">Reference proteome</keyword>
<dbReference type="InterPro" id="IPR052385">
    <property type="entry name" value="Obscurin/Obscurin-like_Reg"/>
</dbReference>
<dbReference type="FunFam" id="2.60.40.10:FF:000211">
    <property type="entry name" value="Obscurin-like protein 1"/>
    <property type="match status" value="1"/>
</dbReference>
<dbReference type="InterPro" id="IPR003598">
    <property type="entry name" value="Ig_sub2"/>
</dbReference>
<sequence length="160" mass="17662">MEATEDQVDSTVNSGQRSSTQCAEPYYIKQASTVQSEEIYLSRTCDSHWSDSVTANKVAVEAPPVTITTLCEAERNKSIEVGEPIVLRCEISDPNVQVTWYKDGIKLHEAAGQDMVAEGSIRTLVFQSAMVSHAGIYSCKTTDDAMQFHVDVKGDKKPWL</sequence>
<dbReference type="Proteomes" id="UP000261360">
    <property type="component" value="Unplaced"/>
</dbReference>
<dbReference type="PANTHER" id="PTHR35971:SF5">
    <property type="entry name" value="OBSCURIN LIKE CYTOSKELETAL ADAPTOR 1"/>
    <property type="match status" value="1"/>
</dbReference>
<accession>A0A3B4WMV1</accession>
<evidence type="ECO:0000313" key="9">
    <source>
        <dbReference type="Proteomes" id="UP000261360"/>
    </source>
</evidence>
<dbReference type="Gene3D" id="2.60.40.10">
    <property type="entry name" value="Immunoglobulins"/>
    <property type="match status" value="1"/>
</dbReference>
<dbReference type="STRING" id="1841481.ENSSLDP00000005711"/>
<dbReference type="InterPro" id="IPR007110">
    <property type="entry name" value="Ig-like_dom"/>
</dbReference>
<dbReference type="InterPro" id="IPR003599">
    <property type="entry name" value="Ig_sub"/>
</dbReference>
<evidence type="ECO:0000256" key="4">
    <source>
        <dbReference type="ARBA" id="ARBA00022737"/>
    </source>
</evidence>
<dbReference type="InterPro" id="IPR013783">
    <property type="entry name" value="Ig-like_fold"/>
</dbReference>
<evidence type="ECO:0000256" key="3">
    <source>
        <dbReference type="ARBA" id="ARBA00022553"/>
    </source>
</evidence>
<evidence type="ECO:0000256" key="2">
    <source>
        <dbReference type="ARBA" id="ARBA00022490"/>
    </source>
</evidence>
<reference evidence="8" key="2">
    <citation type="submission" date="2025-09" db="UniProtKB">
        <authorList>
            <consortium name="Ensembl"/>
        </authorList>
    </citation>
    <scope>IDENTIFICATION</scope>
</reference>
<dbReference type="SMART" id="SM00409">
    <property type="entry name" value="IG"/>
    <property type="match status" value="1"/>
</dbReference>
<dbReference type="GO" id="GO:0005737">
    <property type="term" value="C:cytoplasm"/>
    <property type="evidence" value="ECO:0007669"/>
    <property type="project" value="UniProtKB-SubCell"/>
</dbReference>
<evidence type="ECO:0000256" key="5">
    <source>
        <dbReference type="ARBA" id="ARBA00023157"/>
    </source>
</evidence>
<dbReference type="SMART" id="SM00408">
    <property type="entry name" value="IGc2"/>
    <property type="match status" value="1"/>
</dbReference>
<comment type="subcellular location">
    <subcellularLocation>
        <location evidence="1">Cytoplasm</location>
    </subcellularLocation>
</comment>
<dbReference type="SUPFAM" id="SSF48726">
    <property type="entry name" value="Immunoglobulin"/>
    <property type="match status" value="1"/>
</dbReference>
<keyword evidence="5" id="KW-1015">Disulfide bond</keyword>
<dbReference type="PANTHER" id="PTHR35971">
    <property type="entry name" value="SI:DKEY-31G6.6"/>
    <property type="match status" value="1"/>
</dbReference>
<reference evidence="8" key="1">
    <citation type="submission" date="2025-08" db="UniProtKB">
        <authorList>
            <consortium name="Ensembl"/>
        </authorList>
    </citation>
    <scope>IDENTIFICATION</scope>
</reference>
<evidence type="ECO:0000256" key="1">
    <source>
        <dbReference type="ARBA" id="ARBA00004496"/>
    </source>
</evidence>
<dbReference type="Pfam" id="PF07679">
    <property type="entry name" value="I-set"/>
    <property type="match status" value="1"/>
</dbReference>
<dbReference type="InterPro" id="IPR036179">
    <property type="entry name" value="Ig-like_dom_sf"/>
</dbReference>
<name>A0A3B4WMV1_SERLL</name>
<keyword evidence="3" id="KW-0597">Phosphoprotein</keyword>
<evidence type="ECO:0000256" key="6">
    <source>
        <dbReference type="ARBA" id="ARBA00023319"/>
    </source>
</evidence>